<proteinExistence type="predicted"/>
<dbReference type="STRING" id="97481.SAMN05444853_11370"/>
<dbReference type="RefSeq" id="WP_090921987.1">
    <property type="nucleotide sequence ID" value="NZ_CP016180.1"/>
</dbReference>
<evidence type="ECO:0000313" key="5">
    <source>
        <dbReference type="EMBL" id="MDP8175144.1"/>
    </source>
</evidence>
<reference evidence="4 8" key="3">
    <citation type="journal article" date="2023" name="Front. Microbiol.">
        <title>Phylogeography and host specificity of Pasteurellaceae pathogenic to sea-farmed fish in the north-east Atlantic.</title>
        <authorList>
            <person name="Gulla S."/>
            <person name="Colquhoun D.J."/>
            <person name="Olsen A.B."/>
            <person name="Spilsberg B."/>
            <person name="Lagesen K."/>
            <person name="Aakesson C.P."/>
            <person name="Strom S."/>
            <person name="Manji F."/>
            <person name="Birkbeck T.H."/>
            <person name="Nilsen H.K."/>
        </authorList>
    </citation>
    <scope>NUCLEOTIDE SEQUENCE [LARGE SCALE GENOMIC DNA]</scope>
    <source>
        <strain evidence="4 8">VIO11850</strain>
    </source>
</reference>
<dbReference type="InterPro" id="IPR017850">
    <property type="entry name" value="Alkaline_phosphatase_core_sf"/>
</dbReference>
<feature type="transmembrane region" description="Helical" evidence="1">
    <location>
        <begin position="51"/>
        <end position="72"/>
    </location>
</feature>
<evidence type="ECO:0000313" key="4">
    <source>
        <dbReference type="EMBL" id="MDP8086055.1"/>
    </source>
</evidence>
<sequence>MLKFFQKRSEAISQRITWGHWFTLFNIGIVLFIASRYAFNADWPNTFLGKAYFFISLFGHFSFVVFAVYLLLLFPLSFVIKNQLTFRVISVILATGGMVLLLIDTEVFRTLYLHLSPLVWELFISPKGLNFLSHWQFIIPILAIFIAEIASSYWIWRKLRRFGRQKWGKFVALFFITCFIATHLFYAWADVTLYRPITAQKSNYPLSYPMTAKTFFEKHGFANHSVLEQQIKEHGRPEAFYLNYPKTKLIMDEPEHKINLMIINVATLRPDAISATNMPNLTDIRSNSLYFNQHYTAGNTAMASVVNLFYGLSGQYVDSILNEQQPSPLITTLQQYQYQLGLFSANEFKAPIYRQALFNKLKVMAKKSNNNIIKQWKKWLQKSNQYPSFSYLDLNLPQSINYTKRVQLLDRQIGTLWNTLKEQDQLSNTLVIITASLGEDLTIDNSFDKKRSHIPMMMYWKGEKGDYSQLSSHLDIMPTLLNQFFGVTNPISDYAQGINLNETNNRKWLPSADHKWRVAIMLDGEQYQINPKKGRFKYFNIEGKQQKNKEAPLALFLQLIRDSNQFMEK</sequence>
<dbReference type="Pfam" id="PF11893">
    <property type="entry name" value="DUF3413"/>
    <property type="match status" value="1"/>
</dbReference>
<dbReference type="PANTHER" id="PTHR43751:SF3">
    <property type="entry name" value="SULFATASE N-TERMINAL DOMAIN-CONTAINING PROTEIN"/>
    <property type="match status" value="1"/>
</dbReference>
<feature type="transmembrane region" description="Helical" evidence="1">
    <location>
        <begin position="84"/>
        <end position="103"/>
    </location>
</feature>
<evidence type="ECO:0000313" key="6">
    <source>
        <dbReference type="EMBL" id="SEM35687.1"/>
    </source>
</evidence>
<dbReference type="GeneID" id="83544583"/>
<reference evidence="7" key="2">
    <citation type="submission" date="2016-10" db="EMBL/GenBank/DDBJ databases">
        <authorList>
            <person name="Varghese N."/>
            <person name="Submissions S."/>
        </authorList>
    </citation>
    <scope>NUCLEOTIDE SEQUENCE [LARGE SCALE GENOMIC DNA]</scope>
    <source>
        <strain evidence="7">DSM 24204</strain>
    </source>
</reference>
<dbReference type="EMBL" id="FOBN01000013">
    <property type="protein sequence ID" value="SEM35687.1"/>
    <property type="molecule type" value="Genomic_DNA"/>
</dbReference>
<evidence type="ECO:0000313" key="8">
    <source>
        <dbReference type="Proteomes" id="UP001224812"/>
    </source>
</evidence>
<gene>
    <name evidence="4" type="ORF">QJT92_09005</name>
    <name evidence="5" type="ORF">QJU97_06725</name>
    <name evidence="6" type="ORF">SAMN05444853_11370</name>
</gene>
<dbReference type="InterPro" id="IPR052701">
    <property type="entry name" value="GAG_Ulvan_Degrading_Sulfatases"/>
</dbReference>
<evidence type="ECO:0000259" key="2">
    <source>
        <dbReference type="Pfam" id="PF00884"/>
    </source>
</evidence>
<evidence type="ECO:0000259" key="3">
    <source>
        <dbReference type="Pfam" id="PF11893"/>
    </source>
</evidence>
<evidence type="ECO:0000256" key="1">
    <source>
        <dbReference type="SAM" id="Phobius"/>
    </source>
</evidence>
<feature type="transmembrane region" description="Helical" evidence="1">
    <location>
        <begin position="167"/>
        <end position="189"/>
    </location>
</feature>
<reference evidence="5" key="4">
    <citation type="journal article" date="2023" name="Front. Microbiol.">
        <title>Phylogeography and host specificity of Pasteurellaceae pathogenic to sea-farmed fish in the north-east Atlantic.</title>
        <authorList>
            <person name="Gulla S."/>
            <person name="Colquhoun D.J."/>
            <person name="Olsen A.B."/>
            <person name="Spilsberg B."/>
            <person name="Lagesen K."/>
            <person name="Aakesson C.P."/>
            <person name="Strom S."/>
            <person name="Manji F."/>
            <person name="Birkbeck T.H."/>
            <person name="Nilsen H.K."/>
        </authorList>
    </citation>
    <scope>NUCLEOTIDE SEQUENCE</scope>
    <source>
        <strain evidence="5">98B1</strain>
    </source>
</reference>
<dbReference type="AlphaFoldDB" id="A0A1H7XRA9"/>
<dbReference type="InterPro" id="IPR012159">
    <property type="entry name" value="YejM-like"/>
</dbReference>
<feature type="transmembrane region" description="Helical" evidence="1">
    <location>
        <begin position="135"/>
        <end position="155"/>
    </location>
</feature>
<dbReference type="SUPFAM" id="SSF53649">
    <property type="entry name" value="Alkaline phosphatase-like"/>
    <property type="match status" value="1"/>
</dbReference>
<evidence type="ECO:0000313" key="7">
    <source>
        <dbReference type="Proteomes" id="UP000198883"/>
    </source>
</evidence>
<dbReference type="InterPro" id="IPR000917">
    <property type="entry name" value="Sulfatase_N"/>
</dbReference>
<keyword evidence="1" id="KW-0812">Transmembrane</keyword>
<protein>
    <submittedName>
        <fullName evidence="4">DUF3413 domain-containing protein</fullName>
    </submittedName>
</protein>
<dbReference type="PIRSF" id="PIRSF004950">
    <property type="entry name" value="Mmb_sulf_HI0842"/>
    <property type="match status" value="1"/>
</dbReference>
<dbReference type="OrthoDB" id="236686at2"/>
<accession>A0A1H7XRA9</accession>
<keyword evidence="8" id="KW-1185">Reference proteome</keyword>
<dbReference type="Proteomes" id="UP001224812">
    <property type="component" value="Unassembled WGS sequence"/>
</dbReference>
<dbReference type="InterPro" id="IPR024588">
    <property type="entry name" value="YejM_N"/>
</dbReference>
<name>A0A1H7XRA9_9PAST</name>
<dbReference type="PANTHER" id="PTHR43751">
    <property type="entry name" value="SULFATASE"/>
    <property type="match status" value="1"/>
</dbReference>
<feature type="domain" description="Inner membrane protein YejM N-terminal" evidence="3">
    <location>
        <begin position="7"/>
        <end position="249"/>
    </location>
</feature>
<dbReference type="EMBL" id="JASAYT010000019">
    <property type="protein sequence ID" value="MDP8175144.1"/>
    <property type="molecule type" value="Genomic_DNA"/>
</dbReference>
<feature type="transmembrane region" description="Helical" evidence="1">
    <location>
        <begin position="21"/>
        <end position="39"/>
    </location>
</feature>
<dbReference type="Proteomes" id="UP001231736">
    <property type="component" value="Unassembled WGS sequence"/>
</dbReference>
<dbReference type="Pfam" id="PF00884">
    <property type="entry name" value="Sulfatase"/>
    <property type="match status" value="1"/>
</dbReference>
<dbReference type="Gene3D" id="3.40.720.10">
    <property type="entry name" value="Alkaline Phosphatase, subunit A"/>
    <property type="match status" value="1"/>
</dbReference>
<feature type="domain" description="Sulfatase N-terminal" evidence="2">
    <location>
        <begin position="401"/>
        <end position="484"/>
    </location>
</feature>
<organism evidence="6 7">
    <name type="scientific">Phocoenobacter skyensis</name>
    <dbReference type="NCBI Taxonomy" id="97481"/>
    <lineage>
        <taxon>Bacteria</taxon>
        <taxon>Pseudomonadati</taxon>
        <taxon>Pseudomonadota</taxon>
        <taxon>Gammaproteobacteria</taxon>
        <taxon>Pasteurellales</taxon>
        <taxon>Pasteurellaceae</taxon>
        <taxon>Phocoenobacter</taxon>
    </lineage>
</organism>
<dbReference type="EMBL" id="JASAVS010000022">
    <property type="protein sequence ID" value="MDP8086055.1"/>
    <property type="molecule type" value="Genomic_DNA"/>
</dbReference>
<dbReference type="Proteomes" id="UP000198883">
    <property type="component" value="Unassembled WGS sequence"/>
</dbReference>
<reference evidence="6" key="1">
    <citation type="submission" date="2016-10" db="EMBL/GenBank/DDBJ databases">
        <authorList>
            <person name="de Groot N.N."/>
        </authorList>
    </citation>
    <scope>NUCLEOTIDE SEQUENCE [LARGE SCALE GENOMIC DNA]</scope>
    <source>
        <strain evidence="6">DSM 24204</strain>
    </source>
</reference>
<keyword evidence="1" id="KW-0472">Membrane</keyword>
<keyword evidence="1" id="KW-1133">Transmembrane helix</keyword>